<dbReference type="GO" id="GO:0031418">
    <property type="term" value="F:L-ascorbic acid binding"/>
    <property type="evidence" value="ECO:0007669"/>
    <property type="project" value="InterPro"/>
</dbReference>
<keyword evidence="9" id="KW-1185">Reference proteome</keyword>
<dbReference type="Pfam" id="PF13640">
    <property type="entry name" value="2OG-FeII_Oxy_3"/>
    <property type="match status" value="1"/>
</dbReference>
<dbReference type="GO" id="GO:0016705">
    <property type="term" value="F:oxidoreductase activity, acting on paired donors, with incorporation or reduction of molecular oxygen"/>
    <property type="evidence" value="ECO:0007669"/>
    <property type="project" value="InterPro"/>
</dbReference>
<feature type="repeat" description="WD" evidence="6">
    <location>
        <begin position="212"/>
        <end position="252"/>
    </location>
</feature>
<dbReference type="PANTHER" id="PTHR22847">
    <property type="entry name" value="WD40 REPEAT PROTEIN"/>
    <property type="match status" value="1"/>
</dbReference>
<dbReference type="PANTHER" id="PTHR22847:SF637">
    <property type="entry name" value="WD REPEAT DOMAIN 5B"/>
    <property type="match status" value="1"/>
</dbReference>
<dbReference type="InterPro" id="IPR001680">
    <property type="entry name" value="WD40_rpt"/>
</dbReference>
<dbReference type="GO" id="GO:0051213">
    <property type="term" value="F:dioxygenase activity"/>
    <property type="evidence" value="ECO:0007669"/>
    <property type="project" value="UniProtKB-KW"/>
</dbReference>
<dbReference type="EMBL" id="LWBP01000001">
    <property type="protein sequence ID" value="OQP68397.1"/>
    <property type="molecule type" value="Genomic_DNA"/>
</dbReference>
<dbReference type="PROSITE" id="PS00678">
    <property type="entry name" value="WD_REPEATS_1"/>
    <property type="match status" value="1"/>
</dbReference>
<feature type="repeat" description="WD" evidence="6">
    <location>
        <begin position="416"/>
        <end position="449"/>
    </location>
</feature>
<dbReference type="InterPro" id="IPR020472">
    <property type="entry name" value="WD40_PAC1"/>
</dbReference>
<keyword evidence="4" id="KW-0223">Dioxygenase</keyword>
<evidence type="ECO:0000313" key="8">
    <source>
        <dbReference type="EMBL" id="OQP68397.1"/>
    </source>
</evidence>
<evidence type="ECO:0000256" key="6">
    <source>
        <dbReference type="PROSITE-ProRule" id="PRU00221"/>
    </source>
</evidence>
<evidence type="ECO:0000259" key="7">
    <source>
        <dbReference type="SMART" id="SM00702"/>
    </source>
</evidence>
<accession>A0A1V9GCY4</accession>
<dbReference type="SMART" id="SM00702">
    <property type="entry name" value="P4Hc"/>
    <property type="match status" value="1"/>
</dbReference>
<dbReference type="OrthoDB" id="269774at2"/>
<dbReference type="Gene3D" id="2.60.120.620">
    <property type="entry name" value="q2cbj1_9rhob like domain"/>
    <property type="match status" value="1"/>
</dbReference>
<proteinExistence type="predicted"/>
<dbReference type="SUPFAM" id="SSF50978">
    <property type="entry name" value="WD40 repeat-like"/>
    <property type="match status" value="1"/>
</dbReference>
<feature type="repeat" description="WD" evidence="6">
    <location>
        <begin position="252"/>
        <end position="283"/>
    </location>
</feature>
<reference evidence="9" key="1">
    <citation type="submission" date="2016-04" db="EMBL/GenBank/DDBJ databases">
        <authorList>
            <person name="Chen L."/>
            <person name="Zhuang W."/>
            <person name="Wang G."/>
        </authorList>
    </citation>
    <scope>NUCLEOTIDE SEQUENCE [LARGE SCALE GENOMIC DNA]</scope>
    <source>
        <strain evidence="9">208</strain>
    </source>
</reference>
<evidence type="ECO:0000256" key="1">
    <source>
        <dbReference type="ARBA" id="ARBA00001961"/>
    </source>
</evidence>
<sequence>MNPTLEVQHILPDPDITCFVIPSLFSQTECEELLNGDIKNSFQKAIANYPTYYRNNDRFVMDNESLANKLFEKVKPYLPETITINSSIHAENGIWHLKDLNSRLRFCKYSANQYFHRHLDGIHYRSANMQSKLTFMIYLNSAAEFKGGRTLFFKTKDTEDIWATYNPRQGDLIVFDHNVWHEGEELTEGEKFVLRSDILYSRELTDMSKEPFSGHLGYIWSLLKLNDTTILSGGRDTTIKVWNTKGEEKISLQEHKNSILCIEKMNDDIFISGSRDKQIIVWNNFKPVNKIEIHRAIVLSLCRINDTTFASAGGDNNIHIANINGNIIKTFNEHTNWVWHLIKLTDNSIASCSEDASIKIWNIETGQLISTFHKSYPIMSLAFNSSTNQLISGNLKGEISIHTLNEDLQLENPVSFSAHNGIIRTIKFLSNTTIATGGEDNKVKIWRLNGQLIAELNHHNFVQAIEVLHDNKILSASYDGFIKMWPI</sequence>
<dbReference type="SMART" id="SM00320">
    <property type="entry name" value="WD40"/>
    <property type="match status" value="7"/>
</dbReference>
<dbReference type="Proteomes" id="UP000192276">
    <property type="component" value="Unassembled WGS sequence"/>
</dbReference>
<dbReference type="InterPro" id="IPR019775">
    <property type="entry name" value="WD40_repeat_CS"/>
</dbReference>
<evidence type="ECO:0000256" key="3">
    <source>
        <dbReference type="ARBA" id="ARBA00022737"/>
    </source>
</evidence>
<dbReference type="PROSITE" id="PS50294">
    <property type="entry name" value="WD_REPEATS_REGION"/>
    <property type="match status" value="2"/>
</dbReference>
<keyword evidence="2 6" id="KW-0853">WD repeat</keyword>
<evidence type="ECO:0000256" key="4">
    <source>
        <dbReference type="ARBA" id="ARBA00022964"/>
    </source>
</evidence>
<dbReference type="Pfam" id="PF23411">
    <property type="entry name" value="Beta-prop_Vps41"/>
    <property type="match status" value="1"/>
</dbReference>
<dbReference type="Pfam" id="PF00400">
    <property type="entry name" value="WD40"/>
    <property type="match status" value="3"/>
</dbReference>
<dbReference type="AlphaFoldDB" id="A0A1V9GCY4"/>
<dbReference type="InterPro" id="IPR057780">
    <property type="entry name" value="Beta-prop_Vps41"/>
</dbReference>
<evidence type="ECO:0000313" key="9">
    <source>
        <dbReference type="Proteomes" id="UP000192276"/>
    </source>
</evidence>
<keyword evidence="5" id="KW-0560">Oxidoreductase</keyword>
<organism evidence="8 9">
    <name type="scientific">Niastella populi</name>
    <dbReference type="NCBI Taxonomy" id="550983"/>
    <lineage>
        <taxon>Bacteria</taxon>
        <taxon>Pseudomonadati</taxon>
        <taxon>Bacteroidota</taxon>
        <taxon>Chitinophagia</taxon>
        <taxon>Chitinophagales</taxon>
        <taxon>Chitinophagaceae</taxon>
        <taxon>Niastella</taxon>
    </lineage>
</organism>
<comment type="caution">
    <text evidence="8">The sequence shown here is derived from an EMBL/GenBank/DDBJ whole genome shotgun (WGS) entry which is preliminary data.</text>
</comment>
<dbReference type="InterPro" id="IPR006620">
    <property type="entry name" value="Pro_4_hyd_alph"/>
</dbReference>
<feature type="repeat" description="WD" evidence="6">
    <location>
        <begin position="455"/>
        <end position="487"/>
    </location>
</feature>
<feature type="repeat" description="WD" evidence="6">
    <location>
        <begin position="331"/>
        <end position="371"/>
    </location>
</feature>
<dbReference type="InterPro" id="IPR044862">
    <property type="entry name" value="Pro_4_hyd_alph_FE2OG_OXY"/>
</dbReference>
<comment type="cofactor">
    <cofactor evidence="1">
        <name>L-ascorbate</name>
        <dbReference type="ChEBI" id="CHEBI:38290"/>
    </cofactor>
</comment>
<dbReference type="InterPro" id="IPR015943">
    <property type="entry name" value="WD40/YVTN_repeat-like_dom_sf"/>
</dbReference>
<dbReference type="GO" id="GO:0005506">
    <property type="term" value="F:iron ion binding"/>
    <property type="evidence" value="ECO:0007669"/>
    <property type="project" value="InterPro"/>
</dbReference>
<dbReference type="Gene3D" id="2.130.10.10">
    <property type="entry name" value="YVTN repeat-like/Quinoprotein amine dehydrogenase"/>
    <property type="match status" value="2"/>
</dbReference>
<dbReference type="STRING" id="550983.A4R26_00895"/>
<protein>
    <recommendedName>
        <fullName evidence="7">Prolyl 4-hydroxylase alpha subunit domain-containing protein</fullName>
    </recommendedName>
</protein>
<gene>
    <name evidence="8" type="ORF">A4R26_00895</name>
</gene>
<keyword evidence="3" id="KW-0677">Repeat</keyword>
<evidence type="ECO:0000256" key="5">
    <source>
        <dbReference type="ARBA" id="ARBA00023002"/>
    </source>
</evidence>
<dbReference type="PRINTS" id="PR00320">
    <property type="entry name" value="GPROTEINBRPT"/>
</dbReference>
<dbReference type="RefSeq" id="WP_081158697.1">
    <property type="nucleotide sequence ID" value="NZ_LWBP01000001.1"/>
</dbReference>
<feature type="domain" description="Prolyl 4-hydroxylase alpha subunit" evidence="7">
    <location>
        <begin position="16"/>
        <end position="199"/>
    </location>
</feature>
<dbReference type="PROSITE" id="PS50082">
    <property type="entry name" value="WD_REPEATS_2"/>
    <property type="match status" value="5"/>
</dbReference>
<name>A0A1V9GCY4_9BACT</name>
<dbReference type="InterPro" id="IPR036322">
    <property type="entry name" value="WD40_repeat_dom_sf"/>
</dbReference>
<evidence type="ECO:0000256" key="2">
    <source>
        <dbReference type="ARBA" id="ARBA00022574"/>
    </source>
</evidence>
<dbReference type="CDD" id="cd00200">
    <property type="entry name" value="WD40"/>
    <property type="match status" value="1"/>
</dbReference>